<feature type="region of interest" description="Disordered" evidence="1">
    <location>
        <begin position="237"/>
        <end position="282"/>
    </location>
</feature>
<evidence type="ECO:0000313" key="4">
    <source>
        <dbReference type="EMBL" id="KAK4257717.1"/>
    </source>
</evidence>
<dbReference type="CDD" id="cd03193">
    <property type="entry name" value="GST_C_Metaxin"/>
    <property type="match status" value="1"/>
</dbReference>
<dbReference type="InterPro" id="IPR012336">
    <property type="entry name" value="Thioredoxin-like_fold"/>
</dbReference>
<feature type="domain" description="Metaxin glutathione S-transferase" evidence="2">
    <location>
        <begin position="169"/>
        <end position="231"/>
    </location>
</feature>
<feature type="domain" description="Thioredoxin-like fold" evidence="3">
    <location>
        <begin position="26"/>
        <end position="116"/>
    </location>
</feature>
<evidence type="ECO:0008006" key="6">
    <source>
        <dbReference type="Google" id="ProtNLM"/>
    </source>
</evidence>
<dbReference type="AlphaFoldDB" id="A0AAE1IVK5"/>
<dbReference type="PANTHER" id="PTHR12289">
    <property type="entry name" value="METAXIN RELATED"/>
    <property type="match status" value="1"/>
</dbReference>
<dbReference type="InterPro" id="IPR036282">
    <property type="entry name" value="Glutathione-S-Trfase_C_sf"/>
</dbReference>
<accession>A0AAE1IVK5</accession>
<reference evidence="4" key="1">
    <citation type="submission" date="2023-10" db="EMBL/GenBank/DDBJ databases">
        <title>Chromosome-level genome of the transformable northern wattle, Acacia crassicarpa.</title>
        <authorList>
            <person name="Massaro I."/>
            <person name="Sinha N.R."/>
            <person name="Poethig S."/>
            <person name="Leichty A.R."/>
        </authorList>
    </citation>
    <scope>NUCLEOTIDE SEQUENCE</scope>
    <source>
        <strain evidence="4">Acra3RX</strain>
        <tissue evidence="4">Leaf</tissue>
    </source>
</reference>
<dbReference type="Pfam" id="PF17171">
    <property type="entry name" value="GST_C_6"/>
    <property type="match status" value="1"/>
</dbReference>
<dbReference type="Proteomes" id="UP001293593">
    <property type="component" value="Unassembled WGS sequence"/>
</dbReference>
<dbReference type="GO" id="GO:0006626">
    <property type="term" value="P:protein targeting to mitochondrion"/>
    <property type="evidence" value="ECO:0007669"/>
    <property type="project" value="TreeGrafter"/>
</dbReference>
<evidence type="ECO:0000256" key="1">
    <source>
        <dbReference type="SAM" id="MobiDB-lite"/>
    </source>
</evidence>
<proteinExistence type="predicted"/>
<evidence type="ECO:0000259" key="2">
    <source>
        <dbReference type="Pfam" id="PF17171"/>
    </source>
</evidence>
<organism evidence="4 5">
    <name type="scientific">Acacia crassicarpa</name>
    <name type="common">northern wattle</name>
    <dbReference type="NCBI Taxonomy" id="499986"/>
    <lineage>
        <taxon>Eukaryota</taxon>
        <taxon>Viridiplantae</taxon>
        <taxon>Streptophyta</taxon>
        <taxon>Embryophyta</taxon>
        <taxon>Tracheophyta</taxon>
        <taxon>Spermatophyta</taxon>
        <taxon>Magnoliopsida</taxon>
        <taxon>eudicotyledons</taxon>
        <taxon>Gunneridae</taxon>
        <taxon>Pentapetalae</taxon>
        <taxon>rosids</taxon>
        <taxon>fabids</taxon>
        <taxon>Fabales</taxon>
        <taxon>Fabaceae</taxon>
        <taxon>Caesalpinioideae</taxon>
        <taxon>mimosoid clade</taxon>
        <taxon>Acacieae</taxon>
        <taxon>Acacia</taxon>
    </lineage>
</organism>
<dbReference type="EMBL" id="JAWXYG010000012">
    <property type="protein sequence ID" value="KAK4257717.1"/>
    <property type="molecule type" value="Genomic_DNA"/>
</dbReference>
<feature type="compositionally biased region" description="Low complexity" evidence="1">
    <location>
        <begin position="251"/>
        <end position="267"/>
    </location>
</feature>
<protein>
    <recommendedName>
        <fullName evidence="6">Metaxin</fullName>
    </recommendedName>
</protein>
<dbReference type="InterPro" id="IPR033468">
    <property type="entry name" value="Metaxin_GST"/>
</dbReference>
<sequence>MAESSERVRNTLVVRKPCYGLPTGCPQCLAAYLYLKLAQVPFAVDYHLNYPDSDKIPYFEAGDYVAYDNEKGGLIESLKKDVVDIDLGLSSLADWTPMKVMLTTWLADALAYELWVGGDSSSAYNIYYSGLPWPIGKFLFWKQAHLLKLQYGVTKDNAEVKEEEIYSRANSAYDALSTFLGGQNYFFENRPSSLDAIFLAHALVVLQALPETSVLRTKLLEHADLVRYLQKCKTELIDADPSPSSDPPFPSDASSSASRAHSNWSSKPKTRKPKREKTKEEKTFRRRAKFFLVAQAVAVLLFLTHISGRYEAEAELDDDYEGSGYDD</sequence>
<evidence type="ECO:0000259" key="3">
    <source>
        <dbReference type="Pfam" id="PF17172"/>
    </source>
</evidence>
<comment type="caution">
    <text evidence="4">The sequence shown here is derived from an EMBL/GenBank/DDBJ whole genome shotgun (WGS) entry which is preliminary data.</text>
</comment>
<dbReference type="InterPro" id="IPR050931">
    <property type="entry name" value="Mito_Protein_Transport_Metaxin"/>
</dbReference>
<dbReference type="SUPFAM" id="SSF47616">
    <property type="entry name" value="GST C-terminal domain-like"/>
    <property type="match status" value="1"/>
</dbReference>
<dbReference type="GO" id="GO:0005741">
    <property type="term" value="C:mitochondrial outer membrane"/>
    <property type="evidence" value="ECO:0007669"/>
    <property type="project" value="TreeGrafter"/>
</dbReference>
<dbReference type="Pfam" id="PF17172">
    <property type="entry name" value="GST_N_4"/>
    <property type="match status" value="1"/>
</dbReference>
<keyword evidence="5" id="KW-1185">Reference proteome</keyword>
<name>A0AAE1IVK5_9FABA</name>
<dbReference type="PANTHER" id="PTHR12289:SF41">
    <property type="entry name" value="FAILED AXON CONNECTIONS-RELATED"/>
    <property type="match status" value="1"/>
</dbReference>
<gene>
    <name evidence="4" type="ORF">QN277_007273</name>
</gene>
<evidence type="ECO:0000313" key="5">
    <source>
        <dbReference type="Proteomes" id="UP001293593"/>
    </source>
</evidence>